<feature type="signal peptide" evidence="4">
    <location>
        <begin position="1"/>
        <end position="22"/>
    </location>
</feature>
<dbReference type="Pfam" id="PF00703">
    <property type="entry name" value="Glyco_hydro_2"/>
    <property type="match status" value="1"/>
</dbReference>
<feature type="domain" description="Glycoside hydrolase family 2" evidence="9">
    <location>
        <begin position="740"/>
        <end position="836"/>
    </location>
</feature>
<feature type="domain" description="Glycosyl hydrolases family 2 sugar binding" evidence="7">
    <location>
        <begin position="80"/>
        <end position="174"/>
    </location>
</feature>
<proteinExistence type="inferred from homology"/>
<dbReference type="InterPro" id="IPR036156">
    <property type="entry name" value="Beta-gal/glucu_dom_sf"/>
</dbReference>
<evidence type="ECO:0000256" key="3">
    <source>
        <dbReference type="ARBA" id="ARBA00023295"/>
    </source>
</evidence>
<evidence type="ECO:0000259" key="9">
    <source>
        <dbReference type="Pfam" id="PF18565"/>
    </source>
</evidence>
<dbReference type="SUPFAM" id="SSF51445">
    <property type="entry name" value="(Trans)glycosidases"/>
    <property type="match status" value="1"/>
</dbReference>
<dbReference type="InterPro" id="IPR040605">
    <property type="entry name" value="Glyco_hydro2_dom5"/>
</dbReference>
<evidence type="ECO:0000259" key="8">
    <source>
        <dbReference type="Pfam" id="PF16355"/>
    </source>
</evidence>
<dbReference type="InterPro" id="IPR006101">
    <property type="entry name" value="Glyco_hydro_2"/>
</dbReference>
<evidence type="ECO:0000256" key="4">
    <source>
        <dbReference type="SAM" id="SignalP"/>
    </source>
</evidence>
<evidence type="ECO:0000259" key="5">
    <source>
        <dbReference type="Pfam" id="PF00703"/>
    </source>
</evidence>
<comment type="similarity">
    <text evidence="1">Belongs to the glycosyl hydrolase 2 family.</text>
</comment>
<dbReference type="InterPro" id="IPR017853">
    <property type="entry name" value="GH"/>
</dbReference>
<dbReference type="Pfam" id="PF18565">
    <property type="entry name" value="Glyco_hydro2_C5"/>
    <property type="match status" value="1"/>
</dbReference>
<dbReference type="Gene3D" id="2.60.40.10">
    <property type="entry name" value="Immunoglobulins"/>
    <property type="match status" value="3"/>
</dbReference>
<feature type="chain" id="PRO_5030645785" evidence="4">
    <location>
        <begin position="23"/>
        <end position="855"/>
    </location>
</feature>
<keyword evidence="11" id="KW-1185">Reference proteome</keyword>
<name>A0A7X9S0R0_9BACT</name>
<dbReference type="InterPro" id="IPR006102">
    <property type="entry name" value="Ig-like_GH2"/>
</dbReference>
<dbReference type="SUPFAM" id="SSF49303">
    <property type="entry name" value="beta-Galactosidase/glucuronidase domain"/>
    <property type="match status" value="1"/>
</dbReference>
<dbReference type="PANTHER" id="PTHR42732">
    <property type="entry name" value="BETA-GALACTOSIDASE"/>
    <property type="match status" value="1"/>
</dbReference>
<dbReference type="Proteomes" id="UP000576082">
    <property type="component" value="Unassembled WGS sequence"/>
</dbReference>
<dbReference type="Pfam" id="PF02837">
    <property type="entry name" value="Glyco_hydro_2_N"/>
    <property type="match status" value="1"/>
</dbReference>
<dbReference type="InterPro" id="IPR008979">
    <property type="entry name" value="Galactose-bd-like_sf"/>
</dbReference>
<keyword evidence="3" id="KW-0326">Glycosidase</keyword>
<evidence type="ECO:0000256" key="1">
    <source>
        <dbReference type="ARBA" id="ARBA00007401"/>
    </source>
</evidence>
<dbReference type="AlphaFoldDB" id="A0A7X9S0R0"/>
<dbReference type="InterPro" id="IPR051913">
    <property type="entry name" value="GH2_Domain-Containing"/>
</dbReference>
<dbReference type="Pfam" id="PF16355">
    <property type="entry name" value="DUF4982"/>
    <property type="match status" value="1"/>
</dbReference>
<dbReference type="EMBL" id="JABANE010000143">
    <property type="protein sequence ID" value="NME72214.1"/>
    <property type="molecule type" value="Genomic_DNA"/>
</dbReference>
<dbReference type="Pfam" id="PF02836">
    <property type="entry name" value="Glyco_hydro_2_C"/>
    <property type="match status" value="1"/>
</dbReference>
<dbReference type="PRINTS" id="PR00132">
    <property type="entry name" value="GLHYDRLASE2"/>
</dbReference>
<protein>
    <submittedName>
        <fullName evidence="10">Glycoside hydrolase family 2 protein</fullName>
    </submittedName>
</protein>
<dbReference type="InterPro" id="IPR032311">
    <property type="entry name" value="DUF4982"/>
</dbReference>
<reference evidence="10 11" key="1">
    <citation type="submission" date="2020-04" db="EMBL/GenBank/DDBJ databases">
        <title>Flammeovirga sp. SR4, a novel species isolated from seawater.</title>
        <authorList>
            <person name="Wang X."/>
        </authorList>
    </citation>
    <scope>NUCLEOTIDE SEQUENCE [LARGE SCALE GENOMIC DNA]</scope>
    <source>
        <strain evidence="10 11">ATCC 23126</strain>
    </source>
</reference>
<keyword evidence="4" id="KW-0732">Signal</keyword>
<comment type="caution">
    <text evidence="10">The sequence shown here is derived from an EMBL/GenBank/DDBJ whole genome shotgun (WGS) entry which is preliminary data.</text>
</comment>
<organism evidence="10 11">
    <name type="scientific">Flammeovirga aprica JL-4</name>
    <dbReference type="NCBI Taxonomy" id="694437"/>
    <lineage>
        <taxon>Bacteria</taxon>
        <taxon>Pseudomonadati</taxon>
        <taxon>Bacteroidota</taxon>
        <taxon>Cytophagia</taxon>
        <taxon>Cytophagales</taxon>
        <taxon>Flammeovirgaceae</taxon>
        <taxon>Flammeovirga</taxon>
    </lineage>
</organism>
<sequence>MRVLQFKLLLVLILSHSMGVSAQSKVNFNADWSFILEDSVEFTLSNYATDHWRKLNLPHDWTIENDFSEDLEGCTAFSIGGIGWYSKQFETPIQKGQKCFIVFDGVYNNAEYWLNGMKIGDHPYGYAPIYFDLTPYLHQDGSSNRLMVKVDHSRYADSRWYTGSGIYRNVNLLITGEVLIPVWGTFITTPYVSAEKATVDVKVNLLNSTSAEAERKIQLSIIDQQGNEVHQTEKSITLAQNGEKTYQHTFEIQNPKLWGIDQPHLYKAEILLYENGKVVQSEETAFGIRKLYFDKDKGFFLNDQNLKIKGVCLHHDAGLVGTAVPKDVWRQKLTLLKEGGCNAIRMSHNPASDEFLDLCDEMGFLVQNEFYDEWDLPKDKRYNMHDKEVDYITRGHSEHFQKWAETDLKNTILSSRNHPSIFQWSIGNEIEWTYPGNRGATGIFKETNKDDKIDWTLWRTEVPPHTPEEVRAFWKAFPKQTYNIGATAKKLADWTKELDTTRYITANCILPTSSFETGYTDVLDVVGFSYKPHKYDYFKATYPNQIMMGTENVPRWYEWKAAAEREYIAGIFLWTGIDYLGEKRKHEWPLKATPHGLLDTAGFPRASFYMFKALWRDDIPVISMFTQSADKSIYKVDNHGVVVEKKKGYWELAPREWQEVNPHWNYQNGEKTIVEVYANCEEVELFQNGKSLGVQYLKDQADYTYKWAVDFKKGKLIAKGKRNGEKISTSLETVSEAVGIRITADRTDLLSNTTDVVKLVAQLVDKKGKEVKYSEEEVIFEVEGLHRLLGTDAGDTRKIVNYKNHSIETVNGKCLMMLQATDQPSKVKVTAYSKNKKLTSNEVTININQKKKIEQ</sequence>
<feature type="domain" description="DUF4982" evidence="8">
    <location>
        <begin position="669"/>
        <end position="727"/>
    </location>
</feature>
<evidence type="ECO:0000259" key="7">
    <source>
        <dbReference type="Pfam" id="PF02837"/>
    </source>
</evidence>
<evidence type="ECO:0000259" key="6">
    <source>
        <dbReference type="Pfam" id="PF02836"/>
    </source>
</evidence>
<dbReference type="Gene3D" id="2.60.120.260">
    <property type="entry name" value="Galactose-binding domain-like"/>
    <property type="match status" value="1"/>
</dbReference>
<evidence type="ECO:0000313" key="11">
    <source>
        <dbReference type="Proteomes" id="UP000576082"/>
    </source>
</evidence>
<dbReference type="InterPro" id="IPR006103">
    <property type="entry name" value="Glyco_hydro_2_cat"/>
</dbReference>
<keyword evidence="2 10" id="KW-0378">Hydrolase</keyword>
<dbReference type="GO" id="GO:0004553">
    <property type="term" value="F:hydrolase activity, hydrolyzing O-glycosyl compounds"/>
    <property type="evidence" value="ECO:0007669"/>
    <property type="project" value="InterPro"/>
</dbReference>
<evidence type="ECO:0000313" key="10">
    <source>
        <dbReference type="EMBL" id="NME72214.1"/>
    </source>
</evidence>
<feature type="domain" description="Glycoside hydrolase family 2 catalytic" evidence="6">
    <location>
        <begin position="295"/>
        <end position="430"/>
    </location>
</feature>
<dbReference type="InterPro" id="IPR006104">
    <property type="entry name" value="Glyco_hydro_2_N"/>
</dbReference>
<dbReference type="Gene3D" id="3.20.20.80">
    <property type="entry name" value="Glycosidases"/>
    <property type="match status" value="1"/>
</dbReference>
<accession>A0A7X9S0R0</accession>
<dbReference type="SUPFAM" id="SSF49785">
    <property type="entry name" value="Galactose-binding domain-like"/>
    <property type="match status" value="1"/>
</dbReference>
<gene>
    <name evidence="10" type="ORF">HHU12_29915</name>
</gene>
<dbReference type="PANTHER" id="PTHR42732:SF1">
    <property type="entry name" value="BETA-MANNOSIDASE"/>
    <property type="match status" value="1"/>
</dbReference>
<evidence type="ECO:0000256" key="2">
    <source>
        <dbReference type="ARBA" id="ARBA00022801"/>
    </source>
</evidence>
<dbReference type="InterPro" id="IPR013783">
    <property type="entry name" value="Ig-like_fold"/>
</dbReference>
<dbReference type="RefSeq" id="WP_169660408.1">
    <property type="nucleotide sequence ID" value="NZ_JABANE010000143.1"/>
</dbReference>
<dbReference type="GO" id="GO:0005975">
    <property type="term" value="P:carbohydrate metabolic process"/>
    <property type="evidence" value="ECO:0007669"/>
    <property type="project" value="InterPro"/>
</dbReference>
<feature type="domain" description="Glycoside hydrolase family 2 immunoglobulin-like beta-sandwich" evidence="5">
    <location>
        <begin position="185"/>
        <end position="289"/>
    </location>
</feature>